<feature type="compositionally biased region" description="Basic and acidic residues" evidence="1">
    <location>
        <begin position="13"/>
        <end position="23"/>
    </location>
</feature>
<organism evidence="2 3">
    <name type="scientific">Coccomyxa viridis</name>
    <dbReference type="NCBI Taxonomy" id="1274662"/>
    <lineage>
        <taxon>Eukaryota</taxon>
        <taxon>Viridiplantae</taxon>
        <taxon>Chlorophyta</taxon>
        <taxon>core chlorophytes</taxon>
        <taxon>Trebouxiophyceae</taxon>
        <taxon>Trebouxiophyceae incertae sedis</taxon>
        <taxon>Coccomyxaceae</taxon>
        <taxon>Coccomyxa</taxon>
    </lineage>
</organism>
<feature type="region of interest" description="Disordered" evidence="1">
    <location>
        <begin position="98"/>
        <end position="133"/>
    </location>
</feature>
<feature type="compositionally biased region" description="Acidic residues" evidence="1">
    <location>
        <begin position="24"/>
        <end position="38"/>
    </location>
</feature>
<reference evidence="2 3" key="1">
    <citation type="submission" date="2024-06" db="EMBL/GenBank/DDBJ databases">
        <authorList>
            <person name="Kraege A."/>
            <person name="Thomma B."/>
        </authorList>
    </citation>
    <scope>NUCLEOTIDE SEQUENCE [LARGE SCALE GENOMIC DNA]</scope>
</reference>
<accession>A0ABP1FM81</accession>
<protein>
    <submittedName>
        <fullName evidence="2">G344 protein</fullName>
    </submittedName>
</protein>
<evidence type="ECO:0000256" key="1">
    <source>
        <dbReference type="SAM" id="MobiDB-lite"/>
    </source>
</evidence>
<feature type="compositionally biased region" description="Polar residues" evidence="1">
    <location>
        <begin position="1"/>
        <end position="12"/>
    </location>
</feature>
<sequence length="159" mass="18032">MRTPDTQASSLQSREKEEFKDFEAGMELEGDSQSDTDSEDLRIEEALKTLNAQLTADKQGYDLFMEEILPLYEESRSHVGKPESEEYQIGFGHFLKSMEHRGDPEESGLSGWADREPPETLGHPPYSLRGRAMPPAESFMLGTRHQAPHRLAWLTAPPR</sequence>
<comment type="caution">
    <text evidence="2">The sequence shown here is derived from an EMBL/GenBank/DDBJ whole genome shotgun (WGS) entry which is preliminary data.</text>
</comment>
<feature type="region of interest" description="Disordered" evidence="1">
    <location>
        <begin position="1"/>
        <end position="38"/>
    </location>
</feature>
<dbReference type="Proteomes" id="UP001497392">
    <property type="component" value="Unassembled WGS sequence"/>
</dbReference>
<dbReference type="EMBL" id="CAXHTA020000001">
    <property type="protein sequence ID" value="CAL5218642.1"/>
    <property type="molecule type" value="Genomic_DNA"/>
</dbReference>
<evidence type="ECO:0000313" key="2">
    <source>
        <dbReference type="EMBL" id="CAL5218642.1"/>
    </source>
</evidence>
<gene>
    <name evidence="2" type="primary">g344</name>
    <name evidence="2" type="ORF">VP750_LOCUS301</name>
</gene>
<name>A0ABP1FM81_9CHLO</name>
<evidence type="ECO:0000313" key="3">
    <source>
        <dbReference type="Proteomes" id="UP001497392"/>
    </source>
</evidence>
<proteinExistence type="predicted"/>
<keyword evidence="3" id="KW-1185">Reference proteome</keyword>